<dbReference type="GO" id="GO:0032259">
    <property type="term" value="P:methylation"/>
    <property type="evidence" value="ECO:0007669"/>
    <property type="project" value="UniProtKB-KW"/>
</dbReference>
<name>A0A0L7QP66_9HYME</name>
<evidence type="ECO:0000256" key="2">
    <source>
        <dbReference type="ARBA" id="ARBA00022679"/>
    </source>
</evidence>
<evidence type="ECO:0000256" key="3">
    <source>
        <dbReference type="ARBA" id="ARBA00022691"/>
    </source>
</evidence>
<evidence type="ECO:0000256" key="4">
    <source>
        <dbReference type="PROSITE-ProRule" id="PRU00898"/>
    </source>
</evidence>
<dbReference type="OrthoDB" id="441812at2759"/>
<dbReference type="GO" id="GO:0018064">
    <property type="term" value="F:protein-L-histidine N-tele-methyltransferase activity"/>
    <property type="evidence" value="ECO:0007669"/>
    <property type="project" value="UniProtKB-EC"/>
</dbReference>
<dbReference type="InterPro" id="IPR046341">
    <property type="entry name" value="SET_dom_sf"/>
</dbReference>
<dbReference type="EC" id="2.1.1.85" evidence="4"/>
<evidence type="ECO:0000313" key="5">
    <source>
        <dbReference type="EMBL" id="KOC60344.1"/>
    </source>
</evidence>
<dbReference type="Proteomes" id="UP000053825">
    <property type="component" value="Unassembled WGS sequence"/>
</dbReference>
<dbReference type="InterPro" id="IPR025785">
    <property type="entry name" value="SETD3"/>
</dbReference>
<keyword evidence="6" id="KW-1185">Reference proteome</keyword>
<organism evidence="5 6">
    <name type="scientific">Habropoda laboriosa</name>
    <dbReference type="NCBI Taxonomy" id="597456"/>
    <lineage>
        <taxon>Eukaryota</taxon>
        <taxon>Metazoa</taxon>
        <taxon>Ecdysozoa</taxon>
        <taxon>Arthropoda</taxon>
        <taxon>Hexapoda</taxon>
        <taxon>Insecta</taxon>
        <taxon>Pterygota</taxon>
        <taxon>Neoptera</taxon>
        <taxon>Endopterygota</taxon>
        <taxon>Hymenoptera</taxon>
        <taxon>Apocrita</taxon>
        <taxon>Aculeata</taxon>
        <taxon>Apoidea</taxon>
        <taxon>Anthophila</taxon>
        <taxon>Apidae</taxon>
        <taxon>Habropoda</taxon>
    </lineage>
</organism>
<dbReference type="PANTHER" id="PTHR13271:SF47">
    <property type="entry name" value="ACTIN-HISTIDINE N-METHYLTRANSFERASE"/>
    <property type="match status" value="1"/>
</dbReference>
<dbReference type="GO" id="GO:0016279">
    <property type="term" value="F:protein-lysine N-methyltransferase activity"/>
    <property type="evidence" value="ECO:0007669"/>
    <property type="project" value="TreeGrafter"/>
</dbReference>
<dbReference type="SUPFAM" id="SSF82199">
    <property type="entry name" value="SET domain"/>
    <property type="match status" value="1"/>
</dbReference>
<keyword evidence="1 4" id="KW-0489">Methyltransferase</keyword>
<proteinExistence type="inferred from homology"/>
<dbReference type="STRING" id="597456.A0A0L7QP66"/>
<keyword evidence="3 4" id="KW-0949">S-adenosyl-L-methionine</keyword>
<protein>
    <recommendedName>
        <fullName evidence="4">protein-histidine N-methyltransferase</fullName>
        <ecNumber evidence="4">2.1.1.85</ecNumber>
    </recommendedName>
</protein>
<dbReference type="InterPro" id="IPR050600">
    <property type="entry name" value="SETD3_SETD6_MTase"/>
</dbReference>
<reference evidence="5 6" key="1">
    <citation type="submission" date="2015-07" db="EMBL/GenBank/DDBJ databases">
        <title>The genome of Habropoda laboriosa.</title>
        <authorList>
            <person name="Pan H."/>
            <person name="Kapheim K."/>
        </authorList>
    </citation>
    <scope>NUCLEOTIDE SEQUENCE [LARGE SCALE GENOMIC DNA]</scope>
    <source>
        <strain evidence="5">0110345459</strain>
    </source>
</reference>
<sequence length="221" mass="25393">MSTFKNNTNNLFLQTVSINSAYVTQLWDNYVAISTILEKVKRLEEMKTELPKRSQGIGQFINWLKENDANVNGASVSEFPGYDLGLKAEHNFHENELILRIPRGLIFSIHNAAPELTALQNDPLIHHMPQVALAIALLIERHKENSKWKPYLDILPITYSTVLYMTAADMVELKGSPTLEVALKQCRSIARQYSYFNKVFQNNNNAVSAILRDVFTYERYW</sequence>
<dbReference type="Gene3D" id="3.90.1410.10">
    <property type="entry name" value="set domain protein methyltransferase, domain 1"/>
    <property type="match status" value="1"/>
</dbReference>
<accession>A0A0L7QP66</accession>
<comment type="catalytic activity">
    <reaction evidence="4">
        <text>L-histidyl-[protein] + S-adenosyl-L-methionine = N(tele)-methyl-L-histidyl-[protein] + S-adenosyl-L-homocysteine + H(+)</text>
        <dbReference type="Rhea" id="RHEA:19369"/>
        <dbReference type="Rhea" id="RHEA-COMP:9745"/>
        <dbReference type="Rhea" id="RHEA-COMP:11600"/>
        <dbReference type="ChEBI" id="CHEBI:15378"/>
        <dbReference type="ChEBI" id="CHEBI:16367"/>
        <dbReference type="ChEBI" id="CHEBI:29979"/>
        <dbReference type="ChEBI" id="CHEBI:57856"/>
        <dbReference type="ChEBI" id="CHEBI:59789"/>
        <dbReference type="EC" id="2.1.1.85"/>
    </reaction>
</comment>
<comment type="similarity">
    <text evidence="4">Belongs to the class V-like SAM-binding methyltransferase superfamily. SETD3 actin-histidine methyltransferase family.</text>
</comment>
<dbReference type="EMBL" id="KQ414843">
    <property type="protein sequence ID" value="KOC60344.1"/>
    <property type="molecule type" value="Genomic_DNA"/>
</dbReference>
<dbReference type="PANTHER" id="PTHR13271">
    <property type="entry name" value="UNCHARACTERIZED PUTATIVE METHYLTRANSFERASE"/>
    <property type="match status" value="1"/>
</dbReference>
<evidence type="ECO:0000313" key="6">
    <source>
        <dbReference type="Proteomes" id="UP000053825"/>
    </source>
</evidence>
<gene>
    <name evidence="5" type="ORF">WH47_08716</name>
</gene>
<dbReference type="PROSITE" id="PS51565">
    <property type="entry name" value="SAM_MT85_SETD3"/>
    <property type="match status" value="1"/>
</dbReference>
<keyword evidence="2 4" id="KW-0808">Transferase</keyword>
<evidence type="ECO:0000256" key="1">
    <source>
        <dbReference type="ARBA" id="ARBA00022603"/>
    </source>
</evidence>
<dbReference type="AlphaFoldDB" id="A0A0L7QP66"/>